<dbReference type="SUPFAM" id="SSF49599">
    <property type="entry name" value="TRAF domain-like"/>
    <property type="match status" value="1"/>
</dbReference>
<dbReference type="SMART" id="SM00225">
    <property type="entry name" value="BTB"/>
    <property type="match status" value="1"/>
</dbReference>
<proteinExistence type="predicted"/>
<evidence type="ECO:0000313" key="3">
    <source>
        <dbReference type="WBParaSite" id="PSU_v2.g20577.t1"/>
    </source>
</evidence>
<dbReference type="Pfam" id="PF00651">
    <property type="entry name" value="BTB"/>
    <property type="match status" value="1"/>
</dbReference>
<dbReference type="Proteomes" id="UP000887577">
    <property type="component" value="Unplaced"/>
</dbReference>
<name>A0A914YNM8_9BILA</name>
<dbReference type="InterPro" id="IPR000210">
    <property type="entry name" value="BTB/POZ_dom"/>
</dbReference>
<dbReference type="Gene3D" id="2.60.210.10">
    <property type="entry name" value="Apoptosis, Tumor Necrosis Factor Receptor Associated Protein 2, Chain A"/>
    <property type="match status" value="1"/>
</dbReference>
<feature type="domain" description="BTB" evidence="1">
    <location>
        <begin position="164"/>
        <end position="231"/>
    </location>
</feature>
<dbReference type="GO" id="GO:0030163">
    <property type="term" value="P:protein catabolic process"/>
    <property type="evidence" value="ECO:0007669"/>
    <property type="project" value="UniProtKB-ARBA"/>
</dbReference>
<dbReference type="SUPFAM" id="SSF54695">
    <property type="entry name" value="POZ domain"/>
    <property type="match status" value="1"/>
</dbReference>
<dbReference type="InterPro" id="IPR002083">
    <property type="entry name" value="MATH/TRAF_dom"/>
</dbReference>
<dbReference type="WBParaSite" id="PSU_v2.g20577.t1">
    <property type="protein sequence ID" value="PSU_v2.g20577.t1"/>
    <property type="gene ID" value="PSU_v2.g20577"/>
</dbReference>
<dbReference type="PANTHER" id="PTHR24413">
    <property type="entry name" value="SPECKLE-TYPE POZ PROTEIN"/>
    <property type="match status" value="1"/>
</dbReference>
<dbReference type="PROSITE" id="PS50097">
    <property type="entry name" value="BTB"/>
    <property type="match status" value="1"/>
</dbReference>
<dbReference type="CDD" id="cd18186">
    <property type="entry name" value="BTB_POZ_ZBTB_KLHL-like"/>
    <property type="match status" value="1"/>
</dbReference>
<keyword evidence="2" id="KW-1185">Reference proteome</keyword>
<dbReference type="CDD" id="cd00121">
    <property type="entry name" value="MATH"/>
    <property type="match status" value="1"/>
</dbReference>
<reference evidence="3" key="1">
    <citation type="submission" date="2022-11" db="UniProtKB">
        <authorList>
            <consortium name="WormBaseParasite"/>
        </authorList>
    </citation>
    <scope>IDENTIFICATION</scope>
</reference>
<sequence>MYLNSSKTMLEYPFALEYSVSEDRLKALKDSTNGYLKSDTFIAINSSGVKYYLQIYPNGNNDQYRGKTMIFLQLELGKEKKVEAEYTFSIKTANYTLKFNKTFTENIGRGNSCCTVNELFDSNKKFIVDGKFTVKVEGTLKVEKAETKWESFMNSGELWKIGFQDFTIVVDGEEIKVHKNILAVHSPVFAAMFKPPMKEAAENKVEITDFSFEIVEMAVKLCYHRSLVSDISVKEAILLLRFADKYNMANIQNNLEEYLSDKITVSNVCEIANCAAAVNALKLQNQCLDFLTICFSKKEFVPNMELLEKDFFISVYAKSCCLKSHTF</sequence>
<evidence type="ECO:0000259" key="1">
    <source>
        <dbReference type="PROSITE" id="PS50097"/>
    </source>
</evidence>
<dbReference type="Pfam" id="PF22486">
    <property type="entry name" value="MATH_2"/>
    <property type="match status" value="1"/>
</dbReference>
<evidence type="ECO:0000313" key="2">
    <source>
        <dbReference type="Proteomes" id="UP000887577"/>
    </source>
</evidence>
<dbReference type="AlphaFoldDB" id="A0A914YNM8"/>
<accession>A0A914YNM8</accession>
<protein>
    <submittedName>
        <fullName evidence="3">BTB domain-containing protein</fullName>
    </submittedName>
</protein>
<dbReference type="InterPro" id="IPR008974">
    <property type="entry name" value="TRAF-like"/>
</dbReference>
<dbReference type="Gene3D" id="3.30.710.10">
    <property type="entry name" value="Potassium Channel Kv1.1, Chain A"/>
    <property type="match status" value="1"/>
</dbReference>
<organism evidence="2 3">
    <name type="scientific">Panagrolaimus superbus</name>
    <dbReference type="NCBI Taxonomy" id="310955"/>
    <lineage>
        <taxon>Eukaryota</taxon>
        <taxon>Metazoa</taxon>
        <taxon>Ecdysozoa</taxon>
        <taxon>Nematoda</taxon>
        <taxon>Chromadorea</taxon>
        <taxon>Rhabditida</taxon>
        <taxon>Tylenchina</taxon>
        <taxon>Panagrolaimomorpha</taxon>
        <taxon>Panagrolaimoidea</taxon>
        <taxon>Panagrolaimidae</taxon>
        <taxon>Panagrolaimus</taxon>
    </lineage>
</organism>
<dbReference type="InterPro" id="IPR011333">
    <property type="entry name" value="SKP1/BTB/POZ_sf"/>
</dbReference>